<keyword evidence="7 10" id="KW-0472">Membrane</keyword>
<evidence type="ECO:0000256" key="3">
    <source>
        <dbReference type="ARBA" id="ARBA00022452"/>
    </source>
</evidence>
<evidence type="ECO:0000256" key="9">
    <source>
        <dbReference type="ARBA" id="ARBA00023237"/>
    </source>
</evidence>
<dbReference type="PROSITE" id="PS52016">
    <property type="entry name" value="TONB_DEPENDENT_REC_3"/>
    <property type="match status" value="1"/>
</dbReference>
<keyword evidence="3 10" id="KW-1134">Transmembrane beta strand</keyword>
<evidence type="ECO:0008006" key="17">
    <source>
        <dbReference type="Google" id="ProtNLM"/>
    </source>
</evidence>
<name>A0A073J0S6_9BACT</name>
<keyword evidence="6 11" id="KW-0798">TonB box</keyword>
<dbReference type="InterPro" id="IPR037066">
    <property type="entry name" value="Plug_dom_sf"/>
</dbReference>
<evidence type="ECO:0000256" key="2">
    <source>
        <dbReference type="ARBA" id="ARBA00022448"/>
    </source>
</evidence>
<dbReference type="OrthoDB" id="1627126at2"/>
<dbReference type="PATRIC" id="fig|2754.20.peg.1931"/>
<evidence type="ECO:0000259" key="14">
    <source>
        <dbReference type="Pfam" id="PF07715"/>
    </source>
</evidence>
<dbReference type="PANTHER" id="PTHR30069:SF29">
    <property type="entry name" value="HEMOGLOBIN AND HEMOGLOBIN-HAPTOGLOBIN-BINDING PROTEIN 1-RELATED"/>
    <property type="match status" value="1"/>
</dbReference>
<keyword evidence="5 12" id="KW-0732">Signal</keyword>
<dbReference type="Pfam" id="PF07715">
    <property type="entry name" value="Plug"/>
    <property type="match status" value="1"/>
</dbReference>
<dbReference type="RefSeq" id="WP_037978341.1">
    <property type="nucleotide sequence ID" value="NZ_JMKI01000053.1"/>
</dbReference>
<dbReference type="GO" id="GO:0015344">
    <property type="term" value="F:siderophore uptake transmembrane transporter activity"/>
    <property type="evidence" value="ECO:0007669"/>
    <property type="project" value="TreeGrafter"/>
</dbReference>
<dbReference type="InterPro" id="IPR039426">
    <property type="entry name" value="TonB-dep_rcpt-like"/>
</dbReference>
<feature type="signal peptide" evidence="12">
    <location>
        <begin position="1"/>
        <end position="20"/>
    </location>
</feature>
<protein>
    <recommendedName>
        <fullName evidence="17">TonB-dependent receptor</fullName>
    </recommendedName>
</protein>
<comment type="similarity">
    <text evidence="10 11">Belongs to the TonB-dependent receptor family.</text>
</comment>
<feature type="chain" id="PRO_5001690138" description="TonB-dependent receptor" evidence="12">
    <location>
        <begin position="21"/>
        <end position="655"/>
    </location>
</feature>
<dbReference type="GeneID" id="90984586"/>
<dbReference type="GO" id="GO:0009279">
    <property type="term" value="C:cell outer membrane"/>
    <property type="evidence" value="ECO:0007669"/>
    <property type="project" value="UniProtKB-SubCell"/>
</dbReference>
<sequence>MRIYLFITALCLFLCAGAAAADNAVSLPEEKVTADAEREEKLLLSPGTVTVIKPQEMKGEQKNLPELLKQVPGLHVIETKGRGAYTTASVRGSSSSQVAVYVDGVLMNLGSEPAVDLSTIPVENVERIEVYRGYIPARFGGASMGGVINIVTVKPKKAGCSAAAGVGSFGRLTGGLTYHSPLGEGAFMGSVNFDRTDGDFEYWNDNNTPYTPDDDYKAKRQNSGYKNSNLLLKWNGDKWKIEGGWKRNDRELPYSAPGADKFDSVPGAAQVTDQWNAIVMRQDRLGDLDYGLRLEYLHQTKDYDDPENKIGGWGEQHNRYETKRFGAAVDGSLPLGDSHLVEFLWNYYNEELHTMGDVVKKFGGRERHTRNSWNGQIQDTISLNKAGDLWFTPIVRWNAAEGVTEFSWGAALTKKFYRGWTLKLTGGTYNRAPNLYELYGDGAFIVPNRELEWEDGTQYDAGVSWEGEISKAQVRAELTYFYRKSNNLIDYLMVNPRYAQYVNIGEAKISGVELEATVKRDKWDIYLSATWMNPKNKTPGYMYDDPLPNRPEFEGLLRVSRKIFKDDRAKLFAELHHIGKNYYDMQGEVGWDDLTTLGLGVHWQIRDGLKLVFGVDDVFNSGPDVMIFAVGNGPERVLWYPIQGRTFYAALLWTF</sequence>
<evidence type="ECO:0000256" key="4">
    <source>
        <dbReference type="ARBA" id="ARBA00022692"/>
    </source>
</evidence>
<comment type="subcellular location">
    <subcellularLocation>
        <location evidence="1 10">Cell outer membrane</location>
        <topology evidence="1 10">Multi-pass membrane protein</topology>
    </subcellularLocation>
</comment>
<keyword evidence="9 10" id="KW-0998">Cell outer membrane</keyword>
<reference evidence="15 16" key="1">
    <citation type="submission" date="2014-04" db="EMBL/GenBank/DDBJ databases">
        <title>Draft Genome Sequence of Synergistes jonesii.</title>
        <authorList>
            <person name="Coil D.A."/>
            <person name="Eisen J.A."/>
            <person name="Holland-Moritz H.E."/>
        </authorList>
    </citation>
    <scope>NUCLEOTIDE SEQUENCE [LARGE SCALE GENOMIC DNA]</scope>
    <source>
        <strain evidence="15 16">78-1</strain>
    </source>
</reference>
<dbReference type="GO" id="GO:0044718">
    <property type="term" value="P:siderophore transmembrane transport"/>
    <property type="evidence" value="ECO:0007669"/>
    <property type="project" value="TreeGrafter"/>
</dbReference>
<evidence type="ECO:0000313" key="16">
    <source>
        <dbReference type="Proteomes" id="UP000027665"/>
    </source>
</evidence>
<evidence type="ECO:0000313" key="15">
    <source>
        <dbReference type="EMBL" id="KEJ91297.1"/>
    </source>
</evidence>
<evidence type="ECO:0000256" key="6">
    <source>
        <dbReference type="ARBA" id="ARBA00023077"/>
    </source>
</evidence>
<dbReference type="Proteomes" id="UP000027665">
    <property type="component" value="Unassembled WGS sequence"/>
</dbReference>
<dbReference type="EMBL" id="JMKI01000053">
    <property type="protein sequence ID" value="KEJ91297.1"/>
    <property type="molecule type" value="Genomic_DNA"/>
</dbReference>
<dbReference type="SUPFAM" id="SSF56935">
    <property type="entry name" value="Porins"/>
    <property type="match status" value="1"/>
</dbReference>
<evidence type="ECO:0000256" key="1">
    <source>
        <dbReference type="ARBA" id="ARBA00004571"/>
    </source>
</evidence>
<evidence type="ECO:0000256" key="7">
    <source>
        <dbReference type="ARBA" id="ARBA00023136"/>
    </source>
</evidence>
<evidence type="ECO:0000256" key="5">
    <source>
        <dbReference type="ARBA" id="ARBA00022729"/>
    </source>
</evidence>
<dbReference type="Gene3D" id="2.40.170.20">
    <property type="entry name" value="TonB-dependent receptor, beta-barrel domain"/>
    <property type="match status" value="1"/>
</dbReference>
<organism evidence="15 16">
    <name type="scientific">Synergistes jonesii</name>
    <dbReference type="NCBI Taxonomy" id="2754"/>
    <lineage>
        <taxon>Bacteria</taxon>
        <taxon>Thermotogati</taxon>
        <taxon>Synergistota</taxon>
        <taxon>Synergistia</taxon>
        <taxon>Synergistales</taxon>
        <taxon>Synergistaceae</taxon>
        <taxon>Synergistes</taxon>
    </lineage>
</organism>
<dbReference type="Gene3D" id="2.170.130.10">
    <property type="entry name" value="TonB-dependent receptor, plug domain"/>
    <property type="match status" value="1"/>
</dbReference>
<feature type="domain" description="TonB-dependent receptor-like beta-barrel" evidence="13">
    <location>
        <begin position="191"/>
        <end position="616"/>
    </location>
</feature>
<evidence type="ECO:0000256" key="8">
    <source>
        <dbReference type="ARBA" id="ARBA00023170"/>
    </source>
</evidence>
<keyword evidence="2 10" id="KW-0813">Transport</keyword>
<evidence type="ECO:0000259" key="13">
    <source>
        <dbReference type="Pfam" id="PF00593"/>
    </source>
</evidence>
<dbReference type="InterPro" id="IPR036942">
    <property type="entry name" value="Beta-barrel_TonB_sf"/>
</dbReference>
<dbReference type="AlphaFoldDB" id="A0A073J0S6"/>
<comment type="caution">
    <text evidence="15">The sequence shown here is derived from an EMBL/GenBank/DDBJ whole genome shotgun (WGS) entry which is preliminary data.</text>
</comment>
<dbReference type="PANTHER" id="PTHR30069">
    <property type="entry name" value="TONB-DEPENDENT OUTER MEMBRANE RECEPTOR"/>
    <property type="match status" value="1"/>
</dbReference>
<keyword evidence="4 10" id="KW-0812">Transmembrane</keyword>
<dbReference type="STRING" id="2754.EH55_11390"/>
<evidence type="ECO:0000256" key="12">
    <source>
        <dbReference type="SAM" id="SignalP"/>
    </source>
</evidence>
<keyword evidence="16" id="KW-1185">Reference proteome</keyword>
<evidence type="ECO:0000256" key="10">
    <source>
        <dbReference type="PROSITE-ProRule" id="PRU01360"/>
    </source>
</evidence>
<evidence type="ECO:0000256" key="11">
    <source>
        <dbReference type="RuleBase" id="RU003357"/>
    </source>
</evidence>
<dbReference type="CDD" id="cd01347">
    <property type="entry name" value="ligand_gated_channel"/>
    <property type="match status" value="1"/>
</dbReference>
<accession>A0A073J0S6</accession>
<dbReference type="Pfam" id="PF00593">
    <property type="entry name" value="TonB_dep_Rec_b-barrel"/>
    <property type="match status" value="1"/>
</dbReference>
<keyword evidence="8" id="KW-0675">Receptor</keyword>
<gene>
    <name evidence="15" type="ORF">EH55_11390</name>
</gene>
<proteinExistence type="inferred from homology"/>
<dbReference type="InterPro" id="IPR012910">
    <property type="entry name" value="Plug_dom"/>
</dbReference>
<feature type="domain" description="TonB-dependent receptor plug" evidence="14">
    <location>
        <begin position="45"/>
        <end position="147"/>
    </location>
</feature>
<dbReference type="eggNOG" id="COG4206">
    <property type="taxonomic scope" value="Bacteria"/>
</dbReference>
<dbReference type="InterPro" id="IPR000531">
    <property type="entry name" value="Beta-barrel_TonB"/>
</dbReference>